<gene>
    <name evidence="1" type="ORF">DSO57_1024221</name>
</gene>
<protein>
    <submittedName>
        <fullName evidence="1">Uncharacterized protein</fullName>
    </submittedName>
</protein>
<dbReference type="EMBL" id="QTSX02004390">
    <property type="protein sequence ID" value="KAJ9065024.1"/>
    <property type="molecule type" value="Genomic_DNA"/>
</dbReference>
<evidence type="ECO:0000313" key="1">
    <source>
        <dbReference type="EMBL" id="KAJ9065024.1"/>
    </source>
</evidence>
<comment type="caution">
    <text evidence="1">The sequence shown here is derived from an EMBL/GenBank/DDBJ whole genome shotgun (WGS) entry which is preliminary data.</text>
</comment>
<dbReference type="Proteomes" id="UP001165960">
    <property type="component" value="Unassembled WGS sequence"/>
</dbReference>
<name>A0ACC2SRY6_9FUNG</name>
<organism evidence="1 2">
    <name type="scientific">Entomophthora muscae</name>
    <dbReference type="NCBI Taxonomy" id="34485"/>
    <lineage>
        <taxon>Eukaryota</taxon>
        <taxon>Fungi</taxon>
        <taxon>Fungi incertae sedis</taxon>
        <taxon>Zoopagomycota</taxon>
        <taxon>Entomophthoromycotina</taxon>
        <taxon>Entomophthoromycetes</taxon>
        <taxon>Entomophthorales</taxon>
        <taxon>Entomophthoraceae</taxon>
        <taxon>Entomophthora</taxon>
    </lineage>
</organism>
<keyword evidence="2" id="KW-1185">Reference proteome</keyword>
<reference evidence="1" key="1">
    <citation type="submission" date="2022-04" db="EMBL/GenBank/DDBJ databases">
        <title>Genome of the entomopathogenic fungus Entomophthora muscae.</title>
        <authorList>
            <person name="Elya C."/>
            <person name="Lovett B.R."/>
            <person name="Lee E."/>
            <person name="Macias A.M."/>
            <person name="Hajek A.E."/>
            <person name="De Bivort B.L."/>
            <person name="Kasson M.T."/>
            <person name="De Fine Licht H.H."/>
            <person name="Stajich J.E."/>
        </authorList>
    </citation>
    <scope>NUCLEOTIDE SEQUENCE</scope>
    <source>
        <strain evidence="1">Berkeley</strain>
    </source>
</reference>
<sequence>MAQCDTFVSVGIPLGLPMPWLSLDSYPLFLPVQKGVDTLLLRPTCPRLLAIAVIVRGTTQTPALLKQAFTYCHLKTLPSREKPKWTPEGQVVPPYGTDHSPDKAELFVPDIDYSGNALHCVIVEDIHIVQKHNQARDKGKAQAVVPKPYARQLLDKAPNKGPSPSTDTSHLKGVNVAIPMDTMKAHHPKLCGSNFEFLSMAVDLYIHLVNKISSSYSECTYTDIFENKTKVQAIIDTGAPINIISTCLVKRLGLAPDIYHQKQYGTSGLTLTTAQGVYSALPFCFGSLAVLAPAIVLPNDNYDILIGTLFMRQYRVRTDLAADTFEILGHTIPLYYCCNKDTGTHKTIPSVNLAYKNGVVPIQYHKLSRKIPAGHQVLIETGLDIDVPQGLYGELQSPCNRSHLEPLVAPGLILSGHGAVKVLLENLTQSPIIVQSHQVVAYLHLIPVEEVTGIHDFGTLEEFLLGSSDSQPP</sequence>
<evidence type="ECO:0000313" key="2">
    <source>
        <dbReference type="Proteomes" id="UP001165960"/>
    </source>
</evidence>
<accession>A0ACC2SRY6</accession>
<proteinExistence type="predicted"/>